<dbReference type="CDD" id="cd02885">
    <property type="entry name" value="NUDIX_IPP_Isomerase"/>
    <property type="match status" value="1"/>
</dbReference>
<dbReference type="Pfam" id="PF00293">
    <property type="entry name" value="NUDIX"/>
    <property type="match status" value="1"/>
</dbReference>
<protein>
    <recommendedName>
        <fullName evidence="5">isopentenyl-diphosphate Delta-isomerase</fullName>
        <ecNumber evidence="5">5.3.3.2</ecNumber>
    </recommendedName>
</protein>
<dbReference type="EMBL" id="OU015566">
    <property type="protein sequence ID" value="CAG5105432.1"/>
    <property type="molecule type" value="Genomic_DNA"/>
</dbReference>
<dbReference type="Gene3D" id="3.90.79.10">
    <property type="entry name" value="Nucleoside Triphosphate Pyrophosphohydrolase"/>
    <property type="match status" value="1"/>
</dbReference>
<dbReference type="InterPro" id="IPR015797">
    <property type="entry name" value="NUDIX_hydrolase-like_dom_sf"/>
</dbReference>
<evidence type="ECO:0000256" key="5">
    <source>
        <dbReference type="ARBA" id="ARBA00012057"/>
    </source>
</evidence>
<comment type="similarity">
    <text evidence="4">Belongs to the IPP isomerase type 1 family.</text>
</comment>
<dbReference type="SUPFAM" id="SSF55811">
    <property type="entry name" value="Nudix"/>
    <property type="match status" value="1"/>
</dbReference>
<comment type="function">
    <text evidence="2">Catalyzes the 1,3-allylic rearrangement of the homoallylic substrate isopentenyl (IPP) to its highly electrophilic allylic isomer, dimethylallyl diphosphate (DMAPP).</text>
</comment>
<evidence type="ECO:0000313" key="9">
    <source>
        <dbReference type="EMBL" id="CAG5105432.1"/>
    </source>
</evidence>
<comment type="catalytic activity">
    <reaction evidence="1">
        <text>isopentenyl diphosphate = dimethylallyl diphosphate</text>
        <dbReference type="Rhea" id="RHEA:23284"/>
        <dbReference type="ChEBI" id="CHEBI:57623"/>
        <dbReference type="ChEBI" id="CHEBI:128769"/>
        <dbReference type="EC" id="5.3.3.2"/>
    </reaction>
</comment>
<reference evidence="9 10" key="1">
    <citation type="submission" date="2021-04" db="EMBL/GenBank/DDBJ databases">
        <authorList>
            <person name="Bliznina A."/>
        </authorList>
    </citation>
    <scope>NUCLEOTIDE SEQUENCE [LARGE SCALE GENOMIC DNA]</scope>
</reference>
<evidence type="ECO:0000256" key="3">
    <source>
        <dbReference type="ARBA" id="ARBA00004826"/>
    </source>
</evidence>
<dbReference type="PANTHER" id="PTHR10885">
    <property type="entry name" value="ISOPENTENYL-DIPHOSPHATE DELTA-ISOMERASE"/>
    <property type="match status" value="1"/>
</dbReference>
<accession>A0ABN7SWD7</accession>
<dbReference type="PIRSF" id="PIRSF018427">
    <property type="entry name" value="Isopntndiph_ism"/>
    <property type="match status" value="1"/>
</dbReference>
<keyword evidence="6" id="KW-0414">Isoprene biosynthesis</keyword>
<dbReference type="PANTHER" id="PTHR10885:SF0">
    <property type="entry name" value="ISOPENTENYL-DIPHOSPHATE DELTA-ISOMERASE"/>
    <property type="match status" value="1"/>
</dbReference>
<keyword evidence="7" id="KW-0413">Isomerase</keyword>
<feature type="domain" description="Nudix hydrolase" evidence="8">
    <location>
        <begin position="58"/>
        <end position="200"/>
    </location>
</feature>
<evidence type="ECO:0000256" key="1">
    <source>
        <dbReference type="ARBA" id="ARBA00000374"/>
    </source>
</evidence>
<dbReference type="EC" id="5.3.3.2" evidence="5"/>
<evidence type="ECO:0000256" key="6">
    <source>
        <dbReference type="ARBA" id="ARBA00023229"/>
    </source>
</evidence>
<evidence type="ECO:0000256" key="2">
    <source>
        <dbReference type="ARBA" id="ARBA00003951"/>
    </source>
</evidence>
<dbReference type="InterPro" id="IPR000086">
    <property type="entry name" value="NUDIX_hydrolase_dom"/>
</dbReference>
<name>A0ABN7SWD7_OIKDI</name>
<organism evidence="9 10">
    <name type="scientific">Oikopleura dioica</name>
    <name type="common">Tunicate</name>
    <dbReference type="NCBI Taxonomy" id="34765"/>
    <lineage>
        <taxon>Eukaryota</taxon>
        <taxon>Metazoa</taxon>
        <taxon>Chordata</taxon>
        <taxon>Tunicata</taxon>
        <taxon>Appendicularia</taxon>
        <taxon>Copelata</taxon>
        <taxon>Oikopleuridae</taxon>
        <taxon>Oikopleura</taxon>
    </lineage>
</organism>
<proteinExistence type="inferred from homology"/>
<gene>
    <name evidence="9" type="ORF">OKIOD_LOCUS10889</name>
</gene>
<keyword evidence="10" id="KW-1185">Reference proteome</keyword>
<dbReference type="NCBIfam" id="TIGR02150">
    <property type="entry name" value="IPP_isom_1"/>
    <property type="match status" value="1"/>
</dbReference>
<evidence type="ECO:0000259" key="8">
    <source>
        <dbReference type="PROSITE" id="PS51462"/>
    </source>
</evidence>
<evidence type="ECO:0000256" key="7">
    <source>
        <dbReference type="ARBA" id="ARBA00023235"/>
    </source>
</evidence>
<sequence>MIGQRIGRILGISRRKAAVCPSQSQFFDEKLILVDEDDRIQGSLSKLQSHTIVDGKSPLHRAFSLFHFNSSKKLLIQKRSLVKVTFPDLWTNTCCSHPLYTLSEMDDFEGVKTAAKRRADFELGLKLDAGKIHHLTRILYSSNCSETLAENELDHCVLSFGDFDFSANPDEVSDTKWLASEDLKPFVSSENVTPWFSKIVESGLLEDWWRQLPNDLPSDDLIHKL</sequence>
<evidence type="ECO:0000313" key="10">
    <source>
        <dbReference type="Proteomes" id="UP001158576"/>
    </source>
</evidence>
<dbReference type="InterPro" id="IPR011876">
    <property type="entry name" value="IsopentenylPP_isomerase_typ1"/>
</dbReference>
<comment type="pathway">
    <text evidence="3">Isoprenoid biosynthesis; dimethylallyl diphosphate biosynthesis; dimethylallyl diphosphate from isopentenyl diphosphate: step 1/1.</text>
</comment>
<evidence type="ECO:0000256" key="4">
    <source>
        <dbReference type="ARBA" id="ARBA00007579"/>
    </source>
</evidence>
<dbReference type="PROSITE" id="PS51462">
    <property type="entry name" value="NUDIX"/>
    <property type="match status" value="1"/>
</dbReference>
<dbReference type="Proteomes" id="UP001158576">
    <property type="component" value="Chromosome 1"/>
</dbReference>